<evidence type="ECO:0000256" key="6">
    <source>
        <dbReference type="ARBA" id="ARBA00022833"/>
    </source>
</evidence>
<dbReference type="GO" id="GO:0005737">
    <property type="term" value="C:cytoplasm"/>
    <property type="evidence" value="ECO:0007669"/>
    <property type="project" value="UniProtKB-SubCell"/>
</dbReference>
<comment type="subunit">
    <text evidence="11">Homodimer.</text>
</comment>
<feature type="binding site" evidence="11">
    <location>
        <position position="194"/>
    </location>
    <ligand>
        <name>Zn(2+)</name>
        <dbReference type="ChEBI" id="CHEBI:29105"/>
        <label>1</label>
    </ligand>
</feature>
<dbReference type="Gene3D" id="2.10.230.10">
    <property type="entry name" value="Heat shock protein DnaJ, cysteine-rich domain"/>
    <property type="match status" value="1"/>
</dbReference>
<dbReference type="InterPro" id="IPR008971">
    <property type="entry name" value="HSP40/DnaJ_pept-bd"/>
</dbReference>
<organism evidence="15 16">
    <name type="scientific">Agrococcus casei LMG 22410</name>
    <dbReference type="NCBI Taxonomy" id="1255656"/>
    <lineage>
        <taxon>Bacteria</taxon>
        <taxon>Bacillati</taxon>
        <taxon>Actinomycetota</taxon>
        <taxon>Actinomycetes</taxon>
        <taxon>Micrococcales</taxon>
        <taxon>Microbacteriaceae</taxon>
        <taxon>Agrococcus</taxon>
    </lineage>
</organism>
<dbReference type="SUPFAM" id="SSF57938">
    <property type="entry name" value="DnaJ/Hsp40 cysteine-rich domain"/>
    <property type="match status" value="1"/>
</dbReference>
<dbReference type="RefSeq" id="WP_086991547.1">
    <property type="nucleotide sequence ID" value="NZ_FUHU01000026.1"/>
</dbReference>
<dbReference type="InterPro" id="IPR002939">
    <property type="entry name" value="DnaJ_C"/>
</dbReference>
<dbReference type="GeneID" id="303172668"/>
<keyword evidence="8 11" id="KW-0143">Chaperone</keyword>
<dbReference type="GO" id="GO:0031072">
    <property type="term" value="F:heat shock protein binding"/>
    <property type="evidence" value="ECO:0007669"/>
    <property type="project" value="InterPro"/>
</dbReference>
<feature type="binding site" evidence="11">
    <location>
        <position position="134"/>
    </location>
    <ligand>
        <name>Zn(2+)</name>
        <dbReference type="ChEBI" id="CHEBI:29105"/>
        <label>1</label>
    </ligand>
</feature>
<evidence type="ECO:0000256" key="5">
    <source>
        <dbReference type="ARBA" id="ARBA00022771"/>
    </source>
</evidence>
<evidence type="ECO:0000259" key="13">
    <source>
        <dbReference type="PROSITE" id="PS50076"/>
    </source>
</evidence>
<dbReference type="SMART" id="SM00271">
    <property type="entry name" value="DnaJ"/>
    <property type="match status" value="1"/>
</dbReference>
<feature type="binding site" evidence="11">
    <location>
        <position position="180"/>
    </location>
    <ligand>
        <name>Zn(2+)</name>
        <dbReference type="ChEBI" id="CHEBI:29105"/>
        <label>2</label>
    </ligand>
</feature>
<evidence type="ECO:0000256" key="9">
    <source>
        <dbReference type="ARBA" id="ARBA00061004"/>
    </source>
</evidence>
<evidence type="ECO:0000256" key="1">
    <source>
        <dbReference type="ARBA" id="ARBA00022490"/>
    </source>
</evidence>
<comment type="cofactor">
    <cofactor evidence="11">
        <name>Zn(2+)</name>
        <dbReference type="ChEBI" id="CHEBI:29105"/>
    </cofactor>
    <text evidence="11">Binds 2 Zn(2+) ions per monomer.</text>
</comment>
<keyword evidence="16" id="KW-1185">Reference proteome</keyword>
<dbReference type="HAMAP" id="MF_01152">
    <property type="entry name" value="DnaJ"/>
    <property type="match status" value="1"/>
</dbReference>
<dbReference type="PROSITE" id="PS50076">
    <property type="entry name" value="DNAJ_2"/>
    <property type="match status" value="1"/>
</dbReference>
<gene>
    <name evidence="11" type="primary">dnaJ</name>
    <name evidence="15" type="ORF">CZ674_05515</name>
</gene>
<feature type="binding site" evidence="11">
    <location>
        <position position="151"/>
    </location>
    <ligand>
        <name>Zn(2+)</name>
        <dbReference type="ChEBI" id="CHEBI:29105"/>
        <label>2</label>
    </ligand>
</feature>
<dbReference type="GO" id="GO:0042026">
    <property type="term" value="P:protein refolding"/>
    <property type="evidence" value="ECO:0007669"/>
    <property type="project" value="TreeGrafter"/>
</dbReference>
<evidence type="ECO:0000256" key="2">
    <source>
        <dbReference type="ARBA" id="ARBA00022705"/>
    </source>
</evidence>
<proteinExistence type="inferred from homology"/>
<dbReference type="SUPFAM" id="SSF46565">
    <property type="entry name" value="Chaperone J-domain"/>
    <property type="match status" value="1"/>
</dbReference>
<dbReference type="AlphaFoldDB" id="A0A1R4FNH1"/>
<dbReference type="Gene3D" id="2.60.260.20">
    <property type="entry name" value="Urease metallochaperone UreE, N-terminal domain"/>
    <property type="match status" value="2"/>
</dbReference>
<feature type="binding site" evidence="11">
    <location>
        <position position="137"/>
    </location>
    <ligand>
        <name>Zn(2+)</name>
        <dbReference type="ChEBI" id="CHEBI:29105"/>
        <label>1</label>
    </ligand>
</feature>
<keyword evidence="7 11" id="KW-0346">Stress response</keyword>
<dbReference type="EMBL" id="FUHU01000026">
    <property type="protein sequence ID" value="SJM57466.1"/>
    <property type="molecule type" value="Genomic_DNA"/>
</dbReference>
<name>A0A1R4FNH1_9MICO</name>
<dbReference type="Pfam" id="PF01556">
    <property type="entry name" value="DnaJ_C"/>
    <property type="match status" value="1"/>
</dbReference>
<keyword evidence="1 11" id="KW-0963">Cytoplasm</keyword>
<evidence type="ECO:0000256" key="7">
    <source>
        <dbReference type="ARBA" id="ARBA00023016"/>
    </source>
</evidence>
<comment type="function">
    <text evidence="11">Participates actively in the response to hyperosmotic and heat shock by preventing the aggregation of stress-denatured proteins and by disaggregating proteins, also in an autonomous, DnaK-independent fashion. Unfolded proteins bind initially to DnaJ; upon interaction with the DnaJ-bound protein, DnaK hydrolyzes its bound ATP, resulting in the formation of a stable complex. GrpE releases ADP from DnaK; ATP binding to DnaK triggers the release of the substrate protein, thus completing the reaction cycle. Several rounds of ATP-dependent interactions between DnaJ, DnaK and GrpE are required for fully efficient folding. Also involved, together with DnaK and GrpE, in the DNA replication of plasmids through activation of initiation proteins.</text>
</comment>
<comment type="subcellular location">
    <subcellularLocation>
        <location evidence="11">Cytoplasm</location>
    </subcellularLocation>
</comment>
<keyword evidence="4 11" id="KW-0677">Repeat</keyword>
<evidence type="ECO:0000256" key="8">
    <source>
        <dbReference type="ARBA" id="ARBA00023186"/>
    </source>
</evidence>
<dbReference type="InterPro" id="IPR012724">
    <property type="entry name" value="DnaJ"/>
</dbReference>
<dbReference type="CDD" id="cd06257">
    <property type="entry name" value="DnaJ"/>
    <property type="match status" value="1"/>
</dbReference>
<comment type="domain">
    <text evidence="11">The J domain is necessary and sufficient to stimulate DnaK ATPase activity. Zinc center 1 plays an important role in the autonomous, DnaK-independent chaperone activity of DnaJ. Zinc center 2 is essential for interaction with DnaK and for DnaJ activity.</text>
</comment>
<feature type="domain" description="CR-type" evidence="14">
    <location>
        <begin position="121"/>
        <end position="203"/>
    </location>
</feature>
<dbReference type="OrthoDB" id="9779889at2"/>
<dbReference type="CDD" id="cd10719">
    <property type="entry name" value="DnaJ_zf"/>
    <property type="match status" value="1"/>
</dbReference>
<dbReference type="FunFam" id="2.10.230.10:FF:000002">
    <property type="entry name" value="Molecular chaperone DnaJ"/>
    <property type="match status" value="1"/>
</dbReference>
<evidence type="ECO:0000259" key="14">
    <source>
        <dbReference type="PROSITE" id="PS51188"/>
    </source>
</evidence>
<comment type="caution">
    <text evidence="11">Lacks conserved residue(s) required for the propagation of feature annotation.</text>
</comment>
<dbReference type="PRINTS" id="PR00625">
    <property type="entry name" value="JDOMAIN"/>
</dbReference>
<dbReference type="GO" id="GO:0009408">
    <property type="term" value="P:response to heat"/>
    <property type="evidence" value="ECO:0007669"/>
    <property type="project" value="InterPro"/>
</dbReference>
<dbReference type="Pfam" id="PF00226">
    <property type="entry name" value="DnaJ"/>
    <property type="match status" value="1"/>
</dbReference>
<dbReference type="GO" id="GO:0006260">
    <property type="term" value="P:DNA replication"/>
    <property type="evidence" value="ECO:0007669"/>
    <property type="project" value="UniProtKB-KW"/>
</dbReference>
<evidence type="ECO:0000256" key="10">
    <source>
        <dbReference type="ARBA" id="ARBA00067609"/>
    </source>
</evidence>
<dbReference type="Proteomes" id="UP000195787">
    <property type="component" value="Unassembled WGS sequence"/>
</dbReference>
<dbReference type="PANTHER" id="PTHR43096">
    <property type="entry name" value="DNAJ HOMOLOG 1, MITOCHONDRIAL-RELATED"/>
    <property type="match status" value="1"/>
</dbReference>
<dbReference type="Gene3D" id="1.10.287.110">
    <property type="entry name" value="DnaJ domain"/>
    <property type="match status" value="1"/>
</dbReference>
<reference evidence="15 16" key="1">
    <citation type="submission" date="2017-02" db="EMBL/GenBank/DDBJ databases">
        <authorList>
            <person name="Peterson S.W."/>
        </authorList>
    </citation>
    <scope>NUCLEOTIDE SEQUENCE [LARGE SCALE GENOMIC DNA]</scope>
    <source>
        <strain evidence="15 16">LMG 22410</strain>
    </source>
</reference>
<dbReference type="PANTHER" id="PTHR43096:SF48">
    <property type="entry name" value="CHAPERONE PROTEIN DNAJ"/>
    <property type="match status" value="1"/>
</dbReference>
<dbReference type="SUPFAM" id="SSF49493">
    <property type="entry name" value="HSP40/DnaJ peptide-binding domain"/>
    <property type="match status" value="2"/>
</dbReference>
<feature type="binding site" evidence="11">
    <location>
        <position position="191"/>
    </location>
    <ligand>
        <name>Zn(2+)</name>
        <dbReference type="ChEBI" id="CHEBI:29105"/>
        <label>1</label>
    </ligand>
</feature>
<evidence type="ECO:0000313" key="16">
    <source>
        <dbReference type="Proteomes" id="UP000195787"/>
    </source>
</evidence>
<dbReference type="InterPro" id="IPR001623">
    <property type="entry name" value="DnaJ_domain"/>
</dbReference>
<evidence type="ECO:0000256" key="4">
    <source>
        <dbReference type="ARBA" id="ARBA00022737"/>
    </source>
</evidence>
<dbReference type="InterPro" id="IPR036410">
    <property type="entry name" value="HSP_DnaJ_Cys-rich_dom_sf"/>
</dbReference>
<evidence type="ECO:0000256" key="11">
    <source>
        <dbReference type="HAMAP-Rule" id="MF_01152"/>
    </source>
</evidence>
<dbReference type="GO" id="GO:0051082">
    <property type="term" value="F:unfolded protein binding"/>
    <property type="evidence" value="ECO:0007669"/>
    <property type="project" value="UniProtKB-UniRule"/>
</dbReference>
<dbReference type="InterPro" id="IPR001305">
    <property type="entry name" value="HSP_DnaJ_Cys-rich_dom"/>
</dbReference>
<evidence type="ECO:0000256" key="12">
    <source>
        <dbReference type="PROSITE-ProRule" id="PRU00546"/>
    </source>
</evidence>
<sequence>MSDHYQTLGVERDASQQDIKRAYNRLARELHPDHNPSAEAEERFKQVNHAYDVLSSADKRSAYDRGDVGGPGGANMGFDFGDIFSQFFGGGGQRQGPIPRRQPGQDSLLRLNLTLDEVMFGVHKEVRVQTAVLCETCNGSCVAEGTREEQCDICGGSGHVQRQMRSLLGNVVTTQPCQSCRGHGTTIPHPCPGCDGHGRVRSEQVIPVDVPAGVDTGLRIQMPGKGEVGEAGGPAGTLHLEVNVKHHDVFSRDGDDILGTLEVSLPDAMLGVSSRIDALDGPVDVTVKAGVMAGDIITVADRGVTKLRGSGRGDLRLAVQLMTPQRLDHKTEALVKDLRKRLGSSSPQLSKFQQGLFARLRDRFFG</sequence>
<dbReference type="GO" id="GO:0008270">
    <property type="term" value="F:zinc ion binding"/>
    <property type="evidence" value="ECO:0007669"/>
    <property type="project" value="UniProtKB-UniRule"/>
</dbReference>
<keyword evidence="6 11" id="KW-0862">Zinc</keyword>
<accession>A0A1R4FNH1</accession>
<protein>
    <recommendedName>
        <fullName evidence="10 11">Chaperone protein DnaJ</fullName>
    </recommendedName>
</protein>
<comment type="similarity">
    <text evidence="9 11">Belongs to the DnaJ family.</text>
</comment>
<feature type="binding site" evidence="11">
    <location>
        <position position="177"/>
    </location>
    <ligand>
        <name>Zn(2+)</name>
        <dbReference type="ChEBI" id="CHEBI:29105"/>
        <label>2</label>
    </ligand>
</feature>
<dbReference type="InterPro" id="IPR036869">
    <property type="entry name" value="J_dom_sf"/>
</dbReference>
<keyword evidence="5 11" id="KW-0863">Zinc-finger</keyword>
<keyword evidence="3 11" id="KW-0479">Metal-binding</keyword>
<feature type="domain" description="J" evidence="13">
    <location>
        <begin position="3"/>
        <end position="67"/>
    </location>
</feature>
<dbReference type="PROSITE" id="PS51188">
    <property type="entry name" value="ZF_CR"/>
    <property type="match status" value="1"/>
</dbReference>
<feature type="zinc finger region" description="CR-type" evidence="12">
    <location>
        <begin position="121"/>
        <end position="203"/>
    </location>
</feature>
<evidence type="ECO:0000256" key="3">
    <source>
        <dbReference type="ARBA" id="ARBA00022723"/>
    </source>
</evidence>
<dbReference type="GO" id="GO:0005524">
    <property type="term" value="F:ATP binding"/>
    <property type="evidence" value="ECO:0007669"/>
    <property type="project" value="InterPro"/>
</dbReference>
<feature type="binding site" evidence="11">
    <location>
        <position position="154"/>
    </location>
    <ligand>
        <name>Zn(2+)</name>
        <dbReference type="ChEBI" id="CHEBI:29105"/>
        <label>2</label>
    </ligand>
</feature>
<keyword evidence="2 11" id="KW-0235">DNA replication</keyword>
<dbReference type="Pfam" id="PF00684">
    <property type="entry name" value="DnaJ_CXXCXGXG"/>
    <property type="match status" value="1"/>
</dbReference>
<evidence type="ECO:0000313" key="15">
    <source>
        <dbReference type="EMBL" id="SJM57466.1"/>
    </source>
</evidence>
<dbReference type="CDD" id="cd10747">
    <property type="entry name" value="DnaJ_C"/>
    <property type="match status" value="1"/>
</dbReference>